<reference evidence="1 2" key="1">
    <citation type="journal article" date="2021" name="Elife">
        <title>Chloroplast acquisition without the gene transfer in kleptoplastic sea slugs, Plakobranchus ocellatus.</title>
        <authorList>
            <person name="Maeda T."/>
            <person name="Takahashi S."/>
            <person name="Yoshida T."/>
            <person name="Shimamura S."/>
            <person name="Takaki Y."/>
            <person name="Nagai Y."/>
            <person name="Toyoda A."/>
            <person name="Suzuki Y."/>
            <person name="Arimoto A."/>
            <person name="Ishii H."/>
            <person name="Satoh N."/>
            <person name="Nishiyama T."/>
            <person name="Hasebe M."/>
            <person name="Maruyama T."/>
            <person name="Minagawa J."/>
            <person name="Obokata J."/>
            <person name="Shigenobu S."/>
        </authorList>
    </citation>
    <scope>NUCLEOTIDE SEQUENCE [LARGE SCALE GENOMIC DNA]</scope>
</reference>
<dbReference type="EMBL" id="BLXT01000641">
    <property type="protein sequence ID" value="GFN79143.1"/>
    <property type="molecule type" value="Genomic_DNA"/>
</dbReference>
<keyword evidence="2" id="KW-1185">Reference proteome</keyword>
<dbReference type="AlphaFoldDB" id="A0AAV3YA34"/>
<sequence>MSGHADNVDIHCPLNLRQRSQAERPPFQFHRKHKYLDLTIGLARRTASGINTNVDSLRWYKRYLCSQRIRCNLRQDRFATVQYE</sequence>
<proteinExistence type="predicted"/>
<name>A0AAV3YA34_9GAST</name>
<gene>
    <name evidence="1" type="ORF">PoB_000564900</name>
</gene>
<protein>
    <submittedName>
        <fullName evidence="1">Uncharacterized protein</fullName>
    </submittedName>
</protein>
<comment type="caution">
    <text evidence="1">The sequence shown here is derived from an EMBL/GenBank/DDBJ whole genome shotgun (WGS) entry which is preliminary data.</text>
</comment>
<evidence type="ECO:0000313" key="1">
    <source>
        <dbReference type="EMBL" id="GFN79143.1"/>
    </source>
</evidence>
<accession>A0AAV3YA34</accession>
<dbReference type="Proteomes" id="UP000735302">
    <property type="component" value="Unassembled WGS sequence"/>
</dbReference>
<organism evidence="1 2">
    <name type="scientific">Plakobranchus ocellatus</name>
    <dbReference type="NCBI Taxonomy" id="259542"/>
    <lineage>
        <taxon>Eukaryota</taxon>
        <taxon>Metazoa</taxon>
        <taxon>Spiralia</taxon>
        <taxon>Lophotrochozoa</taxon>
        <taxon>Mollusca</taxon>
        <taxon>Gastropoda</taxon>
        <taxon>Heterobranchia</taxon>
        <taxon>Euthyneura</taxon>
        <taxon>Panpulmonata</taxon>
        <taxon>Sacoglossa</taxon>
        <taxon>Placobranchoidea</taxon>
        <taxon>Plakobranchidae</taxon>
        <taxon>Plakobranchus</taxon>
    </lineage>
</organism>
<evidence type="ECO:0000313" key="2">
    <source>
        <dbReference type="Proteomes" id="UP000735302"/>
    </source>
</evidence>